<proteinExistence type="predicted"/>
<accession>A0A0E9UZS1</accession>
<dbReference type="AlphaFoldDB" id="A0A0E9UZS1"/>
<sequence>MIRQKIRNKIKPKKRDTFCLNRIRML</sequence>
<name>A0A0E9UZS1_ANGAN</name>
<evidence type="ECO:0000313" key="1">
    <source>
        <dbReference type="EMBL" id="JAH70488.1"/>
    </source>
</evidence>
<dbReference type="EMBL" id="GBXM01038089">
    <property type="protein sequence ID" value="JAH70488.1"/>
    <property type="molecule type" value="Transcribed_RNA"/>
</dbReference>
<organism evidence="1">
    <name type="scientific">Anguilla anguilla</name>
    <name type="common">European freshwater eel</name>
    <name type="synonym">Muraena anguilla</name>
    <dbReference type="NCBI Taxonomy" id="7936"/>
    <lineage>
        <taxon>Eukaryota</taxon>
        <taxon>Metazoa</taxon>
        <taxon>Chordata</taxon>
        <taxon>Craniata</taxon>
        <taxon>Vertebrata</taxon>
        <taxon>Euteleostomi</taxon>
        <taxon>Actinopterygii</taxon>
        <taxon>Neopterygii</taxon>
        <taxon>Teleostei</taxon>
        <taxon>Anguilliformes</taxon>
        <taxon>Anguillidae</taxon>
        <taxon>Anguilla</taxon>
    </lineage>
</organism>
<reference evidence="1" key="1">
    <citation type="submission" date="2014-11" db="EMBL/GenBank/DDBJ databases">
        <authorList>
            <person name="Amaro Gonzalez C."/>
        </authorList>
    </citation>
    <scope>NUCLEOTIDE SEQUENCE</scope>
</reference>
<protein>
    <submittedName>
        <fullName evidence="1">Uncharacterized protein</fullName>
    </submittedName>
</protein>
<reference evidence="1" key="2">
    <citation type="journal article" date="2015" name="Fish Shellfish Immunol.">
        <title>Early steps in the European eel (Anguilla anguilla)-Vibrio vulnificus interaction in the gills: Role of the RtxA13 toxin.</title>
        <authorList>
            <person name="Callol A."/>
            <person name="Pajuelo D."/>
            <person name="Ebbesson L."/>
            <person name="Teles M."/>
            <person name="MacKenzie S."/>
            <person name="Amaro C."/>
        </authorList>
    </citation>
    <scope>NUCLEOTIDE SEQUENCE</scope>
</reference>